<keyword evidence="1" id="KW-0472">Membrane</keyword>
<feature type="transmembrane region" description="Helical" evidence="1">
    <location>
        <begin position="148"/>
        <end position="170"/>
    </location>
</feature>
<dbReference type="RefSeq" id="WP_210052965.1">
    <property type="nucleotide sequence ID" value="NZ_BAAAMH010000030.1"/>
</dbReference>
<sequence length="593" mass="60409">MVGVSAGPLAPVGAPAAGPARRPRLRTFASGVLRQTLLDPVREGRLRDQGWPEGLRAVVLAGYVVFAAGGLLVVLSGPLRRSAALSTAGGSGLGLPTAAAWPLVVMLSFVTALLLLAAVRGPWWLAVLGTLFALVQMGVWSLRSPSSSGGWGTPLLGAAAMLAVVVLVPVRRRRRSTWWEFPLLWALVGGALAAGAVGMRHGRTFGFDFVPVTLQLTAATLGFLALPAATIAGAAVAEITVRATVAATRGAQQLTRARAAFAVLGVLVGLRLLQLGHQLAGRDPVSQGWNLLLPALLVVAGTGVAGGLLLATARRRGAVPVVGDLGDELGAIGFPVAVALIAVNLPVQLLAAAVPVLAALGPGGVEDQTWVNDLPLLVEVLVDPVRALVGVGLLVLAVRAARAGRAGRALVLGSVGVVLVALARSLVLGDRVAGTTDPDALNLVATVVVLAAVVVTSVRRRLTPVRALGFAGVLTLSALVAHRTLLADPLGVLLGFSGAALLLVGLTWDLLTGAGWGNGSSARFPRPTRVLLVLTNSLLTMTVLAYAALVRDGSTTVYLDPYAELGDLVLGTGLLGAAVVAVLDAAWRGRPAV</sequence>
<evidence type="ECO:0000313" key="2">
    <source>
        <dbReference type="EMBL" id="MBP2415743.1"/>
    </source>
</evidence>
<reference evidence="2 3" key="1">
    <citation type="submission" date="2021-03" db="EMBL/GenBank/DDBJ databases">
        <title>Sequencing the genomes of 1000 actinobacteria strains.</title>
        <authorList>
            <person name="Klenk H.-P."/>
        </authorList>
    </citation>
    <scope>NUCLEOTIDE SEQUENCE [LARGE SCALE GENOMIC DNA]</scope>
    <source>
        <strain evidence="2 3">DSM 12936</strain>
    </source>
</reference>
<feature type="transmembrane region" description="Helical" evidence="1">
    <location>
        <begin position="531"/>
        <end position="549"/>
    </location>
</feature>
<feature type="transmembrane region" description="Helical" evidence="1">
    <location>
        <begin position="123"/>
        <end position="142"/>
    </location>
</feature>
<dbReference type="EMBL" id="JAGIOB010000001">
    <property type="protein sequence ID" value="MBP2415743.1"/>
    <property type="molecule type" value="Genomic_DNA"/>
</dbReference>
<feature type="transmembrane region" description="Helical" evidence="1">
    <location>
        <begin position="219"/>
        <end position="239"/>
    </location>
</feature>
<feature type="transmembrane region" description="Helical" evidence="1">
    <location>
        <begin position="380"/>
        <end position="398"/>
    </location>
</feature>
<feature type="transmembrane region" description="Helical" evidence="1">
    <location>
        <begin position="491"/>
        <end position="511"/>
    </location>
</feature>
<feature type="transmembrane region" description="Helical" evidence="1">
    <location>
        <begin position="55"/>
        <end position="79"/>
    </location>
</feature>
<dbReference type="Proteomes" id="UP000758168">
    <property type="component" value="Unassembled WGS sequence"/>
</dbReference>
<feature type="transmembrane region" description="Helical" evidence="1">
    <location>
        <begin position="440"/>
        <end position="458"/>
    </location>
</feature>
<proteinExistence type="predicted"/>
<feature type="transmembrane region" description="Helical" evidence="1">
    <location>
        <begin position="332"/>
        <end position="360"/>
    </location>
</feature>
<accession>A0ABS4Z3X7</accession>
<organism evidence="2 3">
    <name type="scientific">Microlunatus capsulatus</name>
    <dbReference type="NCBI Taxonomy" id="99117"/>
    <lineage>
        <taxon>Bacteria</taxon>
        <taxon>Bacillati</taxon>
        <taxon>Actinomycetota</taxon>
        <taxon>Actinomycetes</taxon>
        <taxon>Propionibacteriales</taxon>
        <taxon>Propionibacteriaceae</taxon>
        <taxon>Microlunatus</taxon>
    </lineage>
</organism>
<feature type="transmembrane region" description="Helical" evidence="1">
    <location>
        <begin position="410"/>
        <end position="428"/>
    </location>
</feature>
<feature type="transmembrane region" description="Helical" evidence="1">
    <location>
        <begin position="569"/>
        <end position="587"/>
    </location>
</feature>
<comment type="caution">
    <text evidence="2">The sequence shown here is derived from an EMBL/GenBank/DDBJ whole genome shotgun (WGS) entry which is preliminary data.</text>
</comment>
<gene>
    <name evidence="2" type="ORF">JOF54_000665</name>
</gene>
<feature type="transmembrane region" description="Helical" evidence="1">
    <location>
        <begin position="182"/>
        <end position="199"/>
    </location>
</feature>
<feature type="transmembrane region" description="Helical" evidence="1">
    <location>
        <begin position="99"/>
        <end position="116"/>
    </location>
</feature>
<keyword evidence="1" id="KW-0812">Transmembrane</keyword>
<evidence type="ECO:0000256" key="1">
    <source>
        <dbReference type="SAM" id="Phobius"/>
    </source>
</evidence>
<feature type="transmembrane region" description="Helical" evidence="1">
    <location>
        <begin position="259"/>
        <end position="279"/>
    </location>
</feature>
<evidence type="ECO:0000313" key="3">
    <source>
        <dbReference type="Proteomes" id="UP000758168"/>
    </source>
</evidence>
<feature type="transmembrane region" description="Helical" evidence="1">
    <location>
        <begin position="465"/>
        <end position="485"/>
    </location>
</feature>
<feature type="transmembrane region" description="Helical" evidence="1">
    <location>
        <begin position="291"/>
        <end position="311"/>
    </location>
</feature>
<keyword evidence="3" id="KW-1185">Reference proteome</keyword>
<keyword evidence="1" id="KW-1133">Transmembrane helix</keyword>
<protein>
    <submittedName>
        <fullName evidence="2">Uncharacterized protein</fullName>
    </submittedName>
</protein>
<name>A0ABS4Z3X7_9ACTN</name>